<feature type="coiled-coil region" evidence="1">
    <location>
        <begin position="30"/>
        <end position="64"/>
    </location>
</feature>
<dbReference type="AlphaFoldDB" id="A0A4P6DAC0"/>
<protein>
    <submittedName>
        <fullName evidence="2">Putative golgin subfamily protein b member panstrongylus megistus</fullName>
    </submittedName>
</protein>
<evidence type="ECO:0000256" key="1">
    <source>
        <dbReference type="SAM" id="Coils"/>
    </source>
</evidence>
<dbReference type="EMBL" id="GHKJ01001352">
    <property type="protein sequence ID" value="MOY46382.1"/>
    <property type="molecule type" value="Transcribed_RNA"/>
</dbReference>
<name>A0A4P6DAC0_RHOPR</name>
<organism evidence="2">
    <name type="scientific">Rhodnius prolixus</name>
    <name type="common">Triatomid bug</name>
    <dbReference type="NCBI Taxonomy" id="13249"/>
    <lineage>
        <taxon>Eukaryota</taxon>
        <taxon>Metazoa</taxon>
        <taxon>Ecdysozoa</taxon>
        <taxon>Arthropoda</taxon>
        <taxon>Hexapoda</taxon>
        <taxon>Insecta</taxon>
        <taxon>Pterygota</taxon>
        <taxon>Neoptera</taxon>
        <taxon>Paraneoptera</taxon>
        <taxon>Hemiptera</taxon>
        <taxon>Heteroptera</taxon>
        <taxon>Panheteroptera</taxon>
        <taxon>Cimicomorpha</taxon>
        <taxon>Reduviidae</taxon>
        <taxon>Triatominae</taxon>
        <taxon>Rhodnius</taxon>
    </lineage>
</organism>
<feature type="coiled-coil region" evidence="1">
    <location>
        <begin position="107"/>
        <end position="159"/>
    </location>
</feature>
<keyword evidence="1" id="KW-0175">Coiled coil</keyword>
<evidence type="ECO:0000313" key="2">
    <source>
        <dbReference type="EMBL" id="MOY46382.1"/>
    </source>
</evidence>
<accession>A0A4P6DAC0</accession>
<feature type="coiled-coil region" evidence="1">
    <location>
        <begin position="472"/>
        <end position="543"/>
    </location>
</feature>
<sequence>MRDSKNSQVKFNEVKHALDTEKTKKLVSVLQCTQSELNEVKRALAAEQSKTNQLTRKLKNAELENYETKLVLQDEKLKSNKLIDDLKNSQCYLSEVKEALDVEKSNFKKLINDLGKLQSELNNTKQTLNSEQIKSRNLIDSLENSQGQLNAAKDALLAEQTKSNILIKNLDKSQNELNYTTKALRNEECKSSKLITELENSHLKLNEVNHLLKEKCKIICDLKEESTNLNCETSSLSESNLKLKQENDSLKINIDTLLEQIETTKLKEIQGAKEFIDIKRSNELLTIKLVKLEETNNLLTSKLSSCKMNVDDFRKEISKLKTYCKNLIEDQRSSLRKNHQDIVKSVANFIAIGTASESLLKEDLHDFEIQKEVGFRSTELQENKLSLEIASKNESVGVVECYCLKKKHLVDNECQVNILQNEINETLIQELRKGANSSNKSSISRKDEISKSEVELLSERNTSKIQSLETNLALSKQELLTTQLEINQLRDEFYSYRLRAQALLSKQKGELESQREKEAKEQIEKLNNELENIRGKMEIILTEDESLKYRVATLQSEKEVIDKKYDDISRALHQKIIDYDTLNTEYNAFKLSTDTFIHNNKIVLEEKYKSEITAKDAIINKLKSDLKENDSAKPDDQISEISQFNASVNDTEEILQEREDGEVSIFHLLYKIKAFFVIVYMFF</sequence>
<proteinExistence type="predicted"/>
<reference evidence="2" key="1">
    <citation type="submission" date="2019-04" db="EMBL/GenBank/DDBJ databases">
        <title>Analysis of the testis transcriptome of the Chagas disease vector Rhodnius prolixus.</title>
        <authorList>
            <person name="Cesar J."/>
            <person name="Ribeiro J.M."/>
            <person name="Pereira M.H."/>
            <person name="Araujo R.N."/>
            <person name="Gontijo N.F."/>
            <person name="Pessoa G."/>
            <person name="Sant'Anna M.V."/>
            <person name="Sorgine M.H."/>
            <person name="Majerowicz D."/>
            <person name="Carvalho A.B."/>
            <person name="Braz G."/>
            <person name="Mesquita R."/>
            <person name="Lagerblad P.O."/>
            <person name="Koerich L.B."/>
        </authorList>
    </citation>
    <scope>NUCLEOTIDE SEQUENCE</scope>
</reference>
<feature type="coiled-coil region" evidence="1">
    <location>
        <begin position="240"/>
        <end position="267"/>
    </location>
</feature>